<sequence>MDQLNTTTKSEDTMATSPKKEIKKLLKEAVDRLDQAQVALTSAEDIAFDNREDIKEARRQQISNAESLIYHVAEMVRSL</sequence>
<protein>
    <submittedName>
        <fullName evidence="2">Uncharacterized protein</fullName>
    </submittedName>
</protein>
<gene>
    <name evidence="2" type="primary">8</name>
    <name evidence="2" type="ORF">SEA_REINDEER_8</name>
</gene>
<dbReference type="GeneID" id="63210751"/>
<proteinExistence type="predicted"/>
<name>A0A7G8LHU6_9CAUD</name>
<dbReference type="KEGG" id="vg:63210751"/>
<evidence type="ECO:0000313" key="2">
    <source>
        <dbReference type="EMBL" id="QNJ56818.1"/>
    </source>
</evidence>
<dbReference type="EMBL" id="MT658803">
    <property type="protein sequence ID" value="QNJ56818.1"/>
    <property type="molecule type" value="Genomic_DNA"/>
</dbReference>
<evidence type="ECO:0000256" key="1">
    <source>
        <dbReference type="SAM" id="Coils"/>
    </source>
</evidence>
<keyword evidence="1" id="KW-0175">Coiled coil</keyword>
<organism evidence="2 3">
    <name type="scientific">Mycobacterium phage Reindeer</name>
    <dbReference type="NCBI Taxonomy" id="2762283"/>
    <lineage>
        <taxon>Viruses</taxon>
        <taxon>Duplodnaviria</taxon>
        <taxon>Heunggongvirae</taxon>
        <taxon>Uroviricota</taxon>
        <taxon>Caudoviricetes</taxon>
        <taxon>Vilmaviridae</taxon>
        <taxon>Mclasvirinae</taxon>
        <taxon>Bongovirus</taxon>
        <taxon>Bongovirus reindeer</taxon>
    </lineage>
</organism>
<feature type="coiled-coil region" evidence="1">
    <location>
        <begin position="19"/>
        <end position="46"/>
    </location>
</feature>
<keyword evidence="3" id="KW-1185">Reference proteome</keyword>
<dbReference type="RefSeq" id="YP_010014069.1">
    <property type="nucleotide sequence ID" value="NC_053516.1"/>
</dbReference>
<evidence type="ECO:0000313" key="3">
    <source>
        <dbReference type="Proteomes" id="UP000515841"/>
    </source>
</evidence>
<accession>A0A7G8LHU6</accession>
<reference evidence="2 3" key="1">
    <citation type="submission" date="2020-06" db="EMBL/GenBank/DDBJ databases">
        <authorList>
            <person name="Spencer C.E."/>
            <person name="Frederick G.D."/>
            <person name="Baliraine F.N."/>
            <person name="Favela G."/>
            <person name="Farmer V."/>
            <person name="Galindo A."/>
            <person name="Garlena R.A."/>
            <person name="Russell D.A."/>
            <person name="Pope W.H."/>
            <person name="Jacobs-Sera D."/>
            <person name="Hatfull G.F."/>
        </authorList>
    </citation>
    <scope>NUCLEOTIDE SEQUENCE [LARGE SCALE GENOMIC DNA]</scope>
</reference>
<dbReference type="Proteomes" id="UP000515841">
    <property type="component" value="Segment"/>
</dbReference>